<comment type="cofactor">
    <cofactor evidence="1">
        <name>heme</name>
        <dbReference type="ChEBI" id="CHEBI:30413"/>
    </cofactor>
</comment>
<dbReference type="AlphaFoldDB" id="A0A356LJU9"/>
<keyword evidence="4" id="KW-0479">Metal-binding</keyword>
<dbReference type="GO" id="GO:0046872">
    <property type="term" value="F:metal ion binding"/>
    <property type="evidence" value="ECO:0007669"/>
    <property type="project" value="UniProtKB-KW"/>
</dbReference>
<dbReference type="InterPro" id="IPR044203">
    <property type="entry name" value="GlbO/GLB3-like"/>
</dbReference>
<dbReference type="EMBL" id="DOEK01000031">
    <property type="protein sequence ID" value="HBP30841.1"/>
    <property type="molecule type" value="Genomic_DNA"/>
</dbReference>
<keyword evidence="2" id="KW-0813">Transport</keyword>
<evidence type="ECO:0000256" key="6">
    <source>
        <dbReference type="ARBA" id="ARBA00034496"/>
    </source>
</evidence>
<dbReference type="PANTHER" id="PTHR47366">
    <property type="entry name" value="TWO-ON-TWO HEMOGLOBIN-3"/>
    <property type="match status" value="1"/>
</dbReference>
<evidence type="ECO:0000256" key="1">
    <source>
        <dbReference type="ARBA" id="ARBA00001971"/>
    </source>
</evidence>
<proteinExistence type="inferred from homology"/>
<evidence type="ECO:0000313" key="7">
    <source>
        <dbReference type="EMBL" id="HBP30841.1"/>
    </source>
</evidence>
<organism evidence="7 8">
    <name type="scientific">Advenella kashmirensis</name>
    <dbReference type="NCBI Taxonomy" id="310575"/>
    <lineage>
        <taxon>Bacteria</taxon>
        <taxon>Pseudomonadati</taxon>
        <taxon>Pseudomonadota</taxon>
        <taxon>Betaproteobacteria</taxon>
        <taxon>Burkholderiales</taxon>
        <taxon>Alcaligenaceae</taxon>
    </lineage>
</organism>
<name>A0A356LJU9_9BURK</name>
<dbReference type="InterPro" id="IPR001486">
    <property type="entry name" value="Hemoglobin_trunc"/>
</dbReference>
<keyword evidence="5" id="KW-0408">Iron</keyword>
<dbReference type="InterPro" id="IPR009050">
    <property type="entry name" value="Globin-like_sf"/>
</dbReference>
<dbReference type="Proteomes" id="UP000264036">
    <property type="component" value="Unassembled WGS sequence"/>
</dbReference>
<evidence type="ECO:0000256" key="5">
    <source>
        <dbReference type="ARBA" id="ARBA00023004"/>
    </source>
</evidence>
<keyword evidence="3" id="KW-0349">Heme</keyword>
<evidence type="ECO:0000256" key="4">
    <source>
        <dbReference type="ARBA" id="ARBA00022723"/>
    </source>
</evidence>
<reference evidence="7 8" key="1">
    <citation type="journal article" date="2018" name="Nat. Biotechnol.">
        <title>A standardized bacterial taxonomy based on genome phylogeny substantially revises the tree of life.</title>
        <authorList>
            <person name="Parks D.H."/>
            <person name="Chuvochina M."/>
            <person name="Waite D.W."/>
            <person name="Rinke C."/>
            <person name="Skarshewski A."/>
            <person name="Chaumeil P.A."/>
            <person name="Hugenholtz P."/>
        </authorList>
    </citation>
    <scope>NUCLEOTIDE SEQUENCE [LARGE SCALE GENOMIC DNA]</scope>
    <source>
        <strain evidence="7">UBA10707</strain>
    </source>
</reference>
<dbReference type="InterPro" id="IPR012292">
    <property type="entry name" value="Globin/Proto"/>
</dbReference>
<dbReference type="InterPro" id="IPR019795">
    <property type="entry name" value="Globin_bac-like_CS"/>
</dbReference>
<gene>
    <name evidence="7" type="ORF">DD666_15645</name>
</gene>
<dbReference type="PANTHER" id="PTHR47366:SF1">
    <property type="entry name" value="TWO-ON-TWO HEMOGLOBIN-3"/>
    <property type="match status" value="1"/>
</dbReference>
<comment type="similarity">
    <text evidence="6">Belongs to the truncated hemoglobin family. Group II subfamily.</text>
</comment>
<dbReference type="Gene3D" id="1.10.490.10">
    <property type="entry name" value="Globins"/>
    <property type="match status" value="1"/>
</dbReference>
<evidence type="ECO:0000256" key="2">
    <source>
        <dbReference type="ARBA" id="ARBA00022448"/>
    </source>
</evidence>
<dbReference type="SUPFAM" id="SSF46458">
    <property type="entry name" value="Globin-like"/>
    <property type="match status" value="1"/>
</dbReference>
<dbReference type="CDD" id="cd14773">
    <property type="entry name" value="TrHb2_PhHbO-like_O"/>
    <property type="match status" value="1"/>
</dbReference>
<comment type="caution">
    <text evidence="7">The sequence shown here is derived from an EMBL/GenBank/DDBJ whole genome shotgun (WGS) entry which is preliminary data.</text>
</comment>
<evidence type="ECO:0000256" key="3">
    <source>
        <dbReference type="ARBA" id="ARBA00022617"/>
    </source>
</evidence>
<evidence type="ECO:0000313" key="8">
    <source>
        <dbReference type="Proteomes" id="UP000264036"/>
    </source>
</evidence>
<dbReference type="PROSITE" id="PS01213">
    <property type="entry name" value="GLOBIN_FAM_2"/>
    <property type="match status" value="1"/>
</dbReference>
<accession>A0A356LJU9</accession>
<protein>
    <submittedName>
        <fullName evidence="7">Hemoglobin-like protein</fullName>
    </submittedName>
</protein>
<sequence length="139" mass="15922">MARLLNIVENLDTTTTFYDQIGGEAGLHALVERFYDLMDIEEDFKALRAVHGDSLEHAREKLFLFLSGYLGGPDRYIEKFGHPMLRARHLPFAIGIQERDEWVACMGRAMIDCNVPAPLQEHLLHSFFGVADWMRNKDG</sequence>
<dbReference type="GO" id="GO:0019825">
    <property type="term" value="F:oxygen binding"/>
    <property type="evidence" value="ECO:0007669"/>
    <property type="project" value="InterPro"/>
</dbReference>
<dbReference type="GO" id="GO:0005344">
    <property type="term" value="F:oxygen carrier activity"/>
    <property type="evidence" value="ECO:0007669"/>
    <property type="project" value="InterPro"/>
</dbReference>
<dbReference type="Pfam" id="PF01152">
    <property type="entry name" value="Bac_globin"/>
    <property type="match status" value="1"/>
</dbReference>
<dbReference type="GO" id="GO:0020037">
    <property type="term" value="F:heme binding"/>
    <property type="evidence" value="ECO:0007669"/>
    <property type="project" value="InterPro"/>
</dbReference>